<gene>
    <name evidence="8" type="ORF">KDD93_01980</name>
</gene>
<dbReference type="InterPro" id="IPR050526">
    <property type="entry name" value="Rubredoxin_ET"/>
</dbReference>
<feature type="domain" description="Rubredoxin-like" evidence="7">
    <location>
        <begin position="12"/>
        <end position="63"/>
    </location>
</feature>
<dbReference type="PROSITE" id="PS50903">
    <property type="entry name" value="RUBREDOXIN_LIKE"/>
    <property type="match status" value="1"/>
</dbReference>
<dbReference type="Pfam" id="PF00301">
    <property type="entry name" value="Rubredoxin"/>
    <property type="match status" value="1"/>
</dbReference>
<dbReference type="InterPro" id="IPR024935">
    <property type="entry name" value="Rubredoxin_dom"/>
</dbReference>
<proteinExistence type="inferred from homology"/>
<dbReference type="Gene3D" id="2.20.28.10">
    <property type="match status" value="1"/>
</dbReference>
<evidence type="ECO:0000313" key="8">
    <source>
        <dbReference type="EMBL" id="MBR8463340.1"/>
    </source>
</evidence>
<protein>
    <recommendedName>
        <fullName evidence="6">Rubredoxin</fullName>
    </recommendedName>
</protein>
<evidence type="ECO:0000256" key="4">
    <source>
        <dbReference type="ARBA" id="ARBA00022982"/>
    </source>
</evidence>
<dbReference type="EMBL" id="JAGSSW010000002">
    <property type="protein sequence ID" value="MBR8463340.1"/>
    <property type="molecule type" value="Genomic_DNA"/>
</dbReference>
<keyword evidence="2" id="KW-0813">Transport</keyword>
<reference evidence="8 9" key="1">
    <citation type="submission" date="2021-04" db="EMBL/GenBank/DDBJ databases">
        <title>Molecular and phenotypic characterization and identification of bacterial isolates recovered from the Anatolian ground squirrels (Spermophilus xanthoprymnus) and which have the potential to form a new species in the Campylobacter genus.</title>
        <authorList>
            <person name="Aydin F."/>
            <person name="Abay S."/>
            <person name="Kayman T."/>
            <person name="Karakaya E."/>
            <person name="Mustak H.K."/>
            <person name="Mustak I.B."/>
            <person name="Bilgin N."/>
            <person name="Duzler A."/>
            <person name="Sahin O."/>
            <person name="Guran O."/>
            <person name="Saticioglu I.B."/>
        </authorList>
    </citation>
    <scope>NUCLEOTIDE SEQUENCE [LARGE SCALE GENOMIC DNA]</scope>
    <source>
        <strain evidence="9">faydin-G24</strain>
    </source>
</reference>
<name>A0ABS5HH49_9BACT</name>
<evidence type="ECO:0000313" key="9">
    <source>
        <dbReference type="Proteomes" id="UP000682951"/>
    </source>
</evidence>
<evidence type="ECO:0000256" key="1">
    <source>
        <dbReference type="ARBA" id="ARBA00001965"/>
    </source>
</evidence>
<accession>A0ABS5HH49</accession>
<keyword evidence="4 6" id="KW-0249">Electron transport</keyword>
<dbReference type="InterPro" id="IPR018527">
    <property type="entry name" value="Rubredoxin_Fe_BS"/>
</dbReference>
<keyword evidence="3 6" id="KW-0479">Metal-binding</keyword>
<dbReference type="Proteomes" id="UP000682951">
    <property type="component" value="Unassembled WGS sequence"/>
</dbReference>
<dbReference type="SUPFAM" id="SSF57802">
    <property type="entry name" value="Rubredoxin-like"/>
    <property type="match status" value="1"/>
</dbReference>
<dbReference type="CDD" id="cd00730">
    <property type="entry name" value="rubredoxin"/>
    <property type="match status" value="1"/>
</dbReference>
<evidence type="ECO:0000256" key="3">
    <source>
        <dbReference type="ARBA" id="ARBA00022723"/>
    </source>
</evidence>
<sequence>MKNADFVYDAPTDRYICSVCGYIYDPKLGDPEHGIAPGTKFEDLPDEWHCPNCGSGQDKFSKA</sequence>
<dbReference type="PANTHER" id="PTHR47627">
    <property type="entry name" value="RUBREDOXIN"/>
    <property type="match status" value="1"/>
</dbReference>
<comment type="caution">
    <text evidence="8">The sequence shown here is derived from an EMBL/GenBank/DDBJ whole genome shotgun (WGS) entry which is preliminary data.</text>
</comment>
<comment type="similarity">
    <text evidence="6">Belongs to the rubredoxin family.</text>
</comment>
<dbReference type="PANTHER" id="PTHR47627:SF1">
    <property type="entry name" value="RUBREDOXIN-1-RELATED"/>
    <property type="match status" value="1"/>
</dbReference>
<keyword evidence="5 6" id="KW-0408">Iron</keyword>
<comment type="cofactor">
    <cofactor evidence="1 6">
        <name>Fe(3+)</name>
        <dbReference type="ChEBI" id="CHEBI:29034"/>
    </cofactor>
</comment>
<evidence type="ECO:0000256" key="6">
    <source>
        <dbReference type="RuleBase" id="RU003820"/>
    </source>
</evidence>
<dbReference type="PRINTS" id="PR00163">
    <property type="entry name" value="RUBREDOXIN"/>
</dbReference>
<organism evidence="8 9">
    <name type="scientific">Campylobacter anatolicus</name>
    <dbReference type="NCBI Taxonomy" id="2829105"/>
    <lineage>
        <taxon>Bacteria</taxon>
        <taxon>Pseudomonadati</taxon>
        <taxon>Campylobacterota</taxon>
        <taxon>Epsilonproteobacteria</taxon>
        <taxon>Campylobacterales</taxon>
        <taxon>Campylobacteraceae</taxon>
        <taxon>Campylobacter</taxon>
    </lineage>
</organism>
<evidence type="ECO:0000256" key="5">
    <source>
        <dbReference type="ARBA" id="ARBA00023004"/>
    </source>
</evidence>
<keyword evidence="9" id="KW-1185">Reference proteome</keyword>
<dbReference type="InterPro" id="IPR024934">
    <property type="entry name" value="Rubredoxin-like_dom"/>
</dbReference>
<evidence type="ECO:0000259" key="7">
    <source>
        <dbReference type="PROSITE" id="PS50903"/>
    </source>
</evidence>
<evidence type="ECO:0000256" key="2">
    <source>
        <dbReference type="ARBA" id="ARBA00022448"/>
    </source>
</evidence>
<dbReference type="PROSITE" id="PS00202">
    <property type="entry name" value="RUBREDOXIN"/>
    <property type="match status" value="1"/>
</dbReference>